<accession>A0A371GWU0</accession>
<sequence length="240" mass="27872">MLEVVLNHSTKDHQKSLTLSGVEAFESKNLIQSTCFINSYRFIALFNFRANHLFISHKCMSLHKLYVSIDLICLPYSQLDVILVVFLKPMVGKDERFITINHIKTFLNENAQAYLMLSFLNVEKDMVASDVPIMRDFSEVFPKDADSLPLERETEFSIDIVPRTRPILIAPYRMSPLELTELKKQLEELLEKLNVSLWGAPILLVKKDDRNMSLCVNYCQLNKVMIKNRYPLPRIDDLMD</sequence>
<keyword evidence="2" id="KW-1185">Reference proteome</keyword>
<dbReference type="PANTHER" id="PTHR24559:SF444">
    <property type="entry name" value="REVERSE TRANSCRIPTASE DOMAIN-CONTAINING PROTEIN"/>
    <property type="match status" value="1"/>
</dbReference>
<dbReference type="PANTHER" id="PTHR24559">
    <property type="entry name" value="TRANSPOSON TY3-I GAG-POL POLYPROTEIN"/>
    <property type="match status" value="1"/>
</dbReference>
<name>A0A371GWU0_MUCPR</name>
<evidence type="ECO:0000313" key="2">
    <source>
        <dbReference type="Proteomes" id="UP000257109"/>
    </source>
</evidence>
<dbReference type="Gene3D" id="3.10.10.10">
    <property type="entry name" value="HIV Type 1 Reverse Transcriptase, subunit A, domain 1"/>
    <property type="match status" value="1"/>
</dbReference>
<dbReference type="Pfam" id="PF08284">
    <property type="entry name" value="RVP_2"/>
    <property type="match status" value="1"/>
</dbReference>
<dbReference type="OrthoDB" id="1436303at2759"/>
<dbReference type="AlphaFoldDB" id="A0A371GWU0"/>
<protein>
    <submittedName>
        <fullName evidence="1">Uncharacterized protein</fullName>
    </submittedName>
</protein>
<dbReference type="EMBL" id="QJKJ01004224">
    <property type="protein sequence ID" value="RDX95030.1"/>
    <property type="molecule type" value="Genomic_DNA"/>
</dbReference>
<dbReference type="STRING" id="157652.A0A371GWU0"/>
<comment type="caution">
    <text evidence="1">The sequence shown here is derived from an EMBL/GenBank/DDBJ whole genome shotgun (WGS) entry which is preliminary data.</text>
</comment>
<organism evidence="1 2">
    <name type="scientific">Mucuna pruriens</name>
    <name type="common">Velvet bean</name>
    <name type="synonym">Dolichos pruriens</name>
    <dbReference type="NCBI Taxonomy" id="157652"/>
    <lineage>
        <taxon>Eukaryota</taxon>
        <taxon>Viridiplantae</taxon>
        <taxon>Streptophyta</taxon>
        <taxon>Embryophyta</taxon>
        <taxon>Tracheophyta</taxon>
        <taxon>Spermatophyta</taxon>
        <taxon>Magnoliopsida</taxon>
        <taxon>eudicotyledons</taxon>
        <taxon>Gunneridae</taxon>
        <taxon>Pentapetalae</taxon>
        <taxon>rosids</taxon>
        <taxon>fabids</taxon>
        <taxon>Fabales</taxon>
        <taxon>Fabaceae</taxon>
        <taxon>Papilionoideae</taxon>
        <taxon>50 kb inversion clade</taxon>
        <taxon>NPAAA clade</taxon>
        <taxon>indigoferoid/millettioid clade</taxon>
        <taxon>Phaseoleae</taxon>
        <taxon>Mucuna</taxon>
    </lineage>
</organism>
<dbReference type="InterPro" id="IPR043502">
    <property type="entry name" value="DNA/RNA_pol_sf"/>
</dbReference>
<dbReference type="InterPro" id="IPR053134">
    <property type="entry name" value="RNA-dir_DNA_polymerase"/>
</dbReference>
<evidence type="ECO:0000313" key="1">
    <source>
        <dbReference type="EMBL" id="RDX95030.1"/>
    </source>
</evidence>
<dbReference type="Proteomes" id="UP000257109">
    <property type="component" value="Unassembled WGS sequence"/>
</dbReference>
<feature type="non-terminal residue" evidence="1">
    <location>
        <position position="1"/>
    </location>
</feature>
<reference evidence="1" key="1">
    <citation type="submission" date="2018-05" db="EMBL/GenBank/DDBJ databases">
        <title>Draft genome of Mucuna pruriens seed.</title>
        <authorList>
            <person name="Nnadi N.E."/>
            <person name="Vos R."/>
            <person name="Hasami M.H."/>
            <person name="Devisetty U.K."/>
            <person name="Aguiy J.C."/>
        </authorList>
    </citation>
    <scope>NUCLEOTIDE SEQUENCE [LARGE SCALE GENOMIC DNA]</scope>
    <source>
        <strain evidence="1">JCA_2017</strain>
    </source>
</reference>
<proteinExistence type="predicted"/>
<gene>
    <name evidence="1" type="ORF">CR513_22503</name>
</gene>
<dbReference type="SUPFAM" id="SSF56672">
    <property type="entry name" value="DNA/RNA polymerases"/>
    <property type="match status" value="1"/>
</dbReference>